<feature type="compositionally biased region" description="Polar residues" evidence="5">
    <location>
        <begin position="251"/>
        <end position="260"/>
    </location>
</feature>
<evidence type="ECO:0000313" key="6">
    <source>
        <dbReference type="EMBL" id="KAF1988730.1"/>
    </source>
</evidence>
<feature type="compositionally biased region" description="Polar residues" evidence="5">
    <location>
        <begin position="316"/>
        <end position="330"/>
    </location>
</feature>
<dbReference type="Proteomes" id="UP000800041">
    <property type="component" value="Unassembled WGS sequence"/>
</dbReference>
<dbReference type="AlphaFoldDB" id="A0A6G1H6T0"/>
<feature type="compositionally biased region" description="Low complexity" evidence="5">
    <location>
        <begin position="379"/>
        <end position="392"/>
    </location>
</feature>
<protein>
    <submittedName>
        <fullName evidence="6">Putative 20S cyclosome subunit</fullName>
    </submittedName>
</protein>
<dbReference type="EMBL" id="ML977147">
    <property type="protein sequence ID" value="KAF1988730.1"/>
    <property type="molecule type" value="Genomic_DNA"/>
</dbReference>
<name>A0A6G1H6T0_9PEZI</name>
<feature type="repeat" description="TPR" evidence="4">
    <location>
        <begin position="750"/>
        <end position="783"/>
    </location>
</feature>
<dbReference type="InterPro" id="IPR013105">
    <property type="entry name" value="TPR_2"/>
</dbReference>
<feature type="repeat" description="TPR" evidence="4">
    <location>
        <begin position="577"/>
        <end position="610"/>
    </location>
</feature>
<evidence type="ECO:0000313" key="7">
    <source>
        <dbReference type="Proteomes" id="UP000800041"/>
    </source>
</evidence>
<evidence type="ECO:0000256" key="1">
    <source>
        <dbReference type="ARBA" id="ARBA00022737"/>
    </source>
</evidence>
<sequence>MSPGHLQTTQTYAASQLRMLIYYNLDNNLHQNALFFAGRLHALEPQNPDAVHLLSLCHLRLGEARAAFDYSKEKAMKGGHLGCSYVFAQACLDLQRYSEGIAALEKSRKIWSSKNNFNKHSETSRRHLPDASVVYSTMGKLWRAQGDLKKAAECQAEALKLNPFMWDAFTGLCDTGVGPLLIQNVFKMTPQLASMYEAVPDENLLDMPTQNMPPYGGKASMMTPGNDPFNSAPVRTAGDPGLNHGGSNLLSRLNAPSSRTVEWETPGVGSEDMDEDIIMGEPSSNSSMTEPPQAPIRKSRVVTSSIQEQDIPRMRQITTRTKKTWSSEATDPSEPSRGLPLPTNHKRNISGHTAQSVASVNSDNSAPQRRSVRLFNQIRPSSSRSAAPVPSDSEARAKKDAKKPRIGIAQGRSTSTVGRVVSGNRKHEPIDRDYKEAPRHTGVLGNALSSHSRRPIQQNTKAGLQVEGLQWLLDLFKTIGIGYYELSRHQPHDALAAFDSIPIEQRDTPWVLAQRAKALYQQHNYVDAEEAFSRLRVMAPSRMQDMEIYSTVLWHLRKPTDLSYLAHVLIDDDRLAPEAWCALGNAFALEREHDRAVNCFARATQLNPRFAYAWTLQGLEHVENEEFNKAVHAYRSAITVDPRQFQGWYGLGQVFERSGKYLVAEKHYRKAAEINPTNPLLLVCVGSVLEKQKKNKSALEQYAAACNMDPRNRMTRQARFKKARVLQKLRQYDEALVELEILKEMTPKEPNVHFLLGKNYKLLGERQLALKHFTMAMDLDPKSSSYVKEHLDAVAEDEDYDFSDD</sequence>
<dbReference type="Gene3D" id="1.25.40.10">
    <property type="entry name" value="Tetratricopeptide repeat domain"/>
    <property type="match status" value="4"/>
</dbReference>
<feature type="region of interest" description="Disordered" evidence="5">
    <location>
        <begin position="251"/>
        <end position="349"/>
    </location>
</feature>
<evidence type="ECO:0000256" key="4">
    <source>
        <dbReference type="PROSITE-ProRule" id="PRU00339"/>
    </source>
</evidence>
<keyword evidence="1" id="KW-0677">Repeat</keyword>
<dbReference type="GO" id="GO:0005680">
    <property type="term" value="C:anaphase-promoting complex"/>
    <property type="evidence" value="ECO:0007669"/>
    <property type="project" value="UniProtKB-ARBA"/>
</dbReference>
<reference evidence="6" key="1">
    <citation type="journal article" date="2020" name="Stud. Mycol.">
        <title>101 Dothideomycetes genomes: a test case for predicting lifestyles and emergence of pathogens.</title>
        <authorList>
            <person name="Haridas S."/>
            <person name="Albert R."/>
            <person name="Binder M."/>
            <person name="Bloem J."/>
            <person name="Labutti K."/>
            <person name="Salamov A."/>
            <person name="Andreopoulos B."/>
            <person name="Baker S."/>
            <person name="Barry K."/>
            <person name="Bills G."/>
            <person name="Bluhm B."/>
            <person name="Cannon C."/>
            <person name="Castanera R."/>
            <person name="Culley D."/>
            <person name="Daum C."/>
            <person name="Ezra D."/>
            <person name="Gonzalez J."/>
            <person name="Henrissat B."/>
            <person name="Kuo A."/>
            <person name="Liang C."/>
            <person name="Lipzen A."/>
            <person name="Lutzoni F."/>
            <person name="Magnuson J."/>
            <person name="Mondo S."/>
            <person name="Nolan M."/>
            <person name="Ohm R."/>
            <person name="Pangilinan J."/>
            <person name="Park H.-J."/>
            <person name="Ramirez L."/>
            <person name="Alfaro M."/>
            <person name="Sun H."/>
            <person name="Tritt A."/>
            <person name="Yoshinaga Y."/>
            <person name="Zwiers L.-H."/>
            <person name="Turgeon B."/>
            <person name="Goodwin S."/>
            <person name="Spatafora J."/>
            <person name="Crous P."/>
            <person name="Grigoriev I."/>
        </authorList>
    </citation>
    <scope>NUCLEOTIDE SEQUENCE</scope>
    <source>
        <strain evidence="6">CBS 113979</strain>
    </source>
</reference>
<evidence type="ECO:0000256" key="3">
    <source>
        <dbReference type="ARBA" id="ARBA00038210"/>
    </source>
</evidence>
<comment type="similarity">
    <text evidence="3">Belongs to the APC3/CDC27 family.</text>
</comment>
<keyword evidence="7" id="KW-1185">Reference proteome</keyword>
<dbReference type="Pfam" id="PF12895">
    <property type="entry name" value="ANAPC3"/>
    <property type="match status" value="1"/>
</dbReference>
<dbReference type="PROSITE" id="PS50005">
    <property type="entry name" value="TPR"/>
    <property type="match status" value="5"/>
</dbReference>
<dbReference type="GO" id="GO:0031145">
    <property type="term" value="P:anaphase-promoting complex-dependent catabolic process"/>
    <property type="evidence" value="ECO:0007669"/>
    <property type="project" value="TreeGrafter"/>
</dbReference>
<dbReference type="GO" id="GO:0005737">
    <property type="term" value="C:cytoplasm"/>
    <property type="evidence" value="ECO:0007669"/>
    <property type="project" value="TreeGrafter"/>
</dbReference>
<organism evidence="6 7">
    <name type="scientific">Aulographum hederae CBS 113979</name>
    <dbReference type="NCBI Taxonomy" id="1176131"/>
    <lineage>
        <taxon>Eukaryota</taxon>
        <taxon>Fungi</taxon>
        <taxon>Dikarya</taxon>
        <taxon>Ascomycota</taxon>
        <taxon>Pezizomycotina</taxon>
        <taxon>Dothideomycetes</taxon>
        <taxon>Pleosporomycetidae</taxon>
        <taxon>Aulographales</taxon>
        <taxon>Aulographaceae</taxon>
    </lineage>
</organism>
<dbReference type="PANTHER" id="PTHR12558">
    <property type="entry name" value="CELL DIVISION CYCLE 16,23,27"/>
    <property type="match status" value="1"/>
</dbReference>
<feature type="region of interest" description="Disordered" evidence="5">
    <location>
        <begin position="375"/>
        <end position="433"/>
    </location>
</feature>
<feature type="repeat" description="TPR" evidence="4">
    <location>
        <begin position="132"/>
        <end position="165"/>
    </location>
</feature>
<gene>
    <name evidence="6" type="ORF">K402DRAFT_411285</name>
</gene>
<accession>A0A6G1H6T0</accession>
<dbReference type="InterPro" id="IPR011990">
    <property type="entry name" value="TPR-like_helical_dom_sf"/>
</dbReference>
<keyword evidence="2 4" id="KW-0802">TPR repeat</keyword>
<dbReference type="SMART" id="SM00028">
    <property type="entry name" value="TPR"/>
    <property type="match status" value="8"/>
</dbReference>
<dbReference type="PANTHER" id="PTHR12558:SF13">
    <property type="entry name" value="CELL DIVISION CYCLE PROTEIN 27 HOMOLOG"/>
    <property type="match status" value="1"/>
</dbReference>
<dbReference type="Pfam" id="PF13432">
    <property type="entry name" value="TPR_16"/>
    <property type="match status" value="1"/>
</dbReference>
<dbReference type="InterPro" id="IPR019734">
    <property type="entry name" value="TPR_rpt"/>
</dbReference>
<evidence type="ECO:0000256" key="5">
    <source>
        <dbReference type="SAM" id="MobiDB-lite"/>
    </source>
</evidence>
<dbReference type="GO" id="GO:0051301">
    <property type="term" value="P:cell division"/>
    <property type="evidence" value="ECO:0007669"/>
    <property type="project" value="TreeGrafter"/>
</dbReference>
<feature type="repeat" description="TPR" evidence="4">
    <location>
        <begin position="645"/>
        <end position="678"/>
    </location>
</feature>
<dbReference type="GO" id="GO:0016567">
    <property type="term" value="P:protein ubiquitination"/>
    <property type="evidence" value="ECO:0007669"/>
    <property type="project" value="TreeGrafter"/>
</dbReference>
<dbReference type="OrthoDB" id="329563at2759"/>
<feature type="repeat" description="TPR" evidence="4">
    <location>
        <begin position="611"/>
        <end position="644"/>
    </location>
</feature>
<dbReference type="Pfam" id="PF07719">
    <property type="entry name" value="TPR_2"/>
    <property type="match status" value="1"/>
</dbReference>
<evidence type="ECO:0000256" key="2">
    <source>
        <dbReference type="ARBA" id="ARBA00022803"/>
    </source>
</evidence>
<dbReference type="SUPFAM" id="SSF48452">
    <property type="entry name" value="TPR-like"/>
    <property type="match status" value="3"/>
</dbReference>
<dbReference type="GO" id="GO:0007091">
    <property type="term" value="P:metaphase/anaphase transition of mitotic cell cycle"/>
    <property type="evidence" value="ECO:0007669"/>
    <property type="project" value="TreeGrafter"/>
</dbReference>
<proteinExistence type="inferred from homology"/>